<comment type="similarity">
    <text evidence="2">Belongs to the SRA family.</text>
</comment>
<gene>
    <name evidence="5" type="ORF">M983_0363</name>
</gene>
<dbReference type="GO" id="GO:0006412">
    <property type="term" value="P:translation"/>
    <property type="evidence" value="ECO:0007669"/>
    <property type="project" value="InterPro"/>
</dbReference>
<dbReference type="EMBL" id="LXEN01000015">
    <property type="protein sequence ID" value="OAT37406.1"/>
    <property type="molecule type" value="Genomic_DNA"/>
</dbReference>
<dbReference type="InterPro" id="IPR012607">
    <property type="entry name" value="SRA-like"/>
</dbReference>
<evidence type="ECO:0000256" key="3">
    <source>
        <dbReference type="ARBA" id="ARBA00018210"/>
    </source>
</evidence>
<protein>
    <recommendedName>
        <fullName evidence="3">Stationary-phase-induced ribosome-associated protein</fullName>
    </recommendedName>
    <alternativeName>
        <fullName evidence="4">30S ribosomal protein S22</fullName>
    </alternativeName>
</protein>
<accession>A0A198GMI7</accession>
<dbReference type="RefSeq" id="WP_066746133.1">
    <property type="nucleotide sequence ID" value="NZ_LXEN01000015.1"/>
</dbReference>
<sequence length="78" mass="9208">MKTNRIARRILGLPYNLSRSKRKVRFSIIDSTEAKNLPDELKNSSRVCLKQDFRKAVENKYLYLKLTDAYPEYLAINK</sequence>
<keyword evidence="6" id="KW-1185">Reference proteome</keyword>
<organism evidence="5 6">
    <name type="scientific">Proteus myxofaciens ATCC 19692</name>
    <dbReference type="NCBI Taxonomy" id="1354337"/>
    <lineage>
        <taxon>Bacteria</taxon>
        <taxon>Pseudomonadati</taxon>
        <taxon>Pseudomonadota</taxon>
        <taxon>Gammaproteobacteria</taxon>
        <taxon>Enterobacterales</taxon>
        <taxon>Morganellaceae</taxon>
        <taxon>Proteus</taxon>
    </lineage>
</organism>
<evidence type="ECO:0000313" key="5">
    <source>
        <dbReference type="EMBL" id="OAT37406.1"/>
    </source>
</evidence>
<proteinExistence type="inferred from homology"/>
<evidence type="ECO:0000256" key="2">
    <source>
        <dbReference type="ARBA" id="ARBA00005929"/>
    </source>
</evidence>
<comment type="caution">
    <text evidence="5">The sequence shown here is derived from an EMBL/GenBank/DDBJ whole genome shotgun (WGS) entry which is preliminary data.</text>
</comment>
<dbReference type="OrthoDB" id="6455670at2"/>
<name>A0A198GMI7_9GAMM</name>
<dbReference type="NCBIfam" id="NF007473">
    <property type="entry name" value="PRK10057.1"/>
    <property type="match status" value="1"/>
</dbReference>
<evidence type="ECO:0000256" key="4">
    <source>
        <dbReference type="ARBA" id="ARBA00029685"/>
    </source>
</evidence>
<dbReference type="AlphaFoldDB" id="A0A198GMI7"/>
<comment type="function">
    <text evidence="1">Although this protein associates with the 30S subunit of the ribosome it is not considered to be a bona fide ribosomal protein.</text>
</comment>
<evidence type="ECO:0000256" key="1">
    <source>
        <dbReference type="ARBA" id="ARBA00004057"/>
    </source>
</evidence>
<dbReference type="Proteomes" id="UP000094023">
    <property type="component" value="Unassembled WGS sequence"/>
</dbReference>
<reference evidence="5 6" key="1">
    <citation type="submission" date="2016-04" db="EMBL/GenBank/DDBJ databases">
        <title>ATOL: Assembling a taxonomically balanced genome-scale reconstruction of the evolutionary history of the Enterobacteriaceae.</title>
        <authorList>
            <person name="Plunkett G.III."/>
            <person name="Neeno-Eckwall E.C."/>
            <person name="Glasner J.D."/>
            <person name="Perna N.T."/>
        </authorList>
    </citation>
    <scope>NUCLEOTIDE SEQUENCE [LARGE SCALE GENOMIC DNA]</scope>
    <source>
        <strain evidence="5 6">ATCC 19692</strain>
    </source>
</reference>
<evidence type="ECO:0000313" key="6">
    <source>
        <dbReference type="Proteomes" id="UP000094023"/>
    </source>
</evidence>